<evidence type="ECO:0000313" key="7">
    <source>
        <dbReference type="Proteomes" id="UP000011566"/>
    </source>
</evidence>
<dbReference type="OrthoDB" id="14763at2157"/>
<feature type="domain" description="HTH iclR-type" evidence="4">
    <location>
        <begin position="9"/>
        <end position="68"/>
    </location>
</feature>
<dbReference type="InterPro" id="IPR036388">
    <property type="entry name" value="WH-like_DNA-bd_sf"/>
</dbReference>
<accession>M0LY16</accession>
<keyword evidence="1" id="KW-0805">Transcription regulation</keyword>
<dbReference type="SUPFAM" id="SSF55781">
    <property type="entry name" value="GAF domain-like"/>
    <property type="match status" value="1"/>
</dbReference>
<reference evidence="6 7" key="1">
    <citation type="journal article" date="2014" name="PLoS Genet.">
        <title>Phylogenetically driven sequencing of extremely halophilic archaea reveals strategies for static and dynamic osmo-response.</title>
        <authorList>
            <person name="Becker E.A."/>
            <person name="Seitzer P.M."/>
            <person name="Tritt A."/>
            <person name="Larsen D."/>
            <person name="Krusor M."/>
            <person name="Yao A.I."/>
            <person name="Wu D."/>
            <person name="Madern D."/>
            <person name="Eisen J.A."/>
            <person name="Darling A.E."/>
            <person name="Facciotti M.T."/>
        </authorList>
    </citation>
    <scope>NUCLEOTIDE SEQUENCE [LARGE SCALE GENOMIC DNA]</scope>
    <source>
        <strain evidence="6 7">100A6</strain>
    </source>
</reference>
<dbReference type="PATRIC" id="fig|1132509.6.peg.2585"/>
<organism evidence="6 7">
    <name type="scientific">Halococcus hamelinensis 100A6</name>
    <dbReference type="NCBI Taxonomy" id="1132509"/>
    <lineage>
        <taxon>Archaea</taxon>
        <taxon>Methanobacteriati</taxon>
        <taxon>Methanobacteriota</taxon>
        <taxon>Stenosarchaea group</taxon>
        <taxon>Halobacteria</taxon>
        <taxon>Halobacteriales</taxon>
        <taxon>Halococcaceae</taxon>
        <taxon>Halococcus</taxon>
    </lineage>
</organism>
<dbReference type="Proteomes" id="UP000011566">
    <property type="component" value="Unassembled WGS sequence"/>
</dbReference>
<feature type="domain" description="IclR-ED" evidence="5">
    <location>
        <begin position="69"/>
        <end position="252"/>
    </location>
</feature>
<dbReference type="SMART" id="SM00346">
    <property type="entry name" value="HTH_ICLR"/>
    <property type="match status" value="1"/>
</dbReference>
<dbReference type="GO" id="GO:0003677">
    <property type="term" value="F:DNA binding"/>
    <property type="evidence" value="ECO:0007669"/>
    <property type="project" value="UniProtKB-KW"/>
</dbReference>
<dbReference type="eggNOG" id="arCOG02798">
    <property type="taxonomic scope" value="Archaea"/>
</dbReference>
<dbReference type="InterPro" id="IPR036390">
    <property type="entry name" value="WH_DNA-bd_sf"/>
</dbReference>
<keyword evidence="2" id="KW-0238">DNA-binding</keyword>
<dbReference type="PANTHER" id="PTHR30136">
    <property type="entry name" value="HELIX-TURN-HELIX TRANSCRIPTIONAL REGULATOR, ICLR FAMILY"/>
    <property type="match status" value="1"/>
</dbReference>
<evidence type="ECO:0000259" key="5">
    <source>
        <dbReference type="PROSITE" id="PS51078"/>
    </source>
</evidence>
<dbReference type="Gene3D" id="3.30.450.40">
    <property type="match status" value="1"/>
</dbReference>
<sequence length="253" mass="28407">MSKKANHPVRTTEKSLALVKRLRELDGARILDLEGYRGMTKGTVHNHLSTLREQGFVVKEGNEYRLSLWFLTLGGHVRNGNALYQAGRVRANQLATDTGMLVNVITEEDGMGVYLYQAQGEYAVDLDTYVGYRIHLHYTAVGKAILASLPRERVEGIVDRWGLPKATERTITDESELFDELERTRDRGYAIDHEERTEGLACIAAPIRLDDEVLGAISISAPTQRLGDEVFDEEITREVESTANELSLALKYQ</sequence>
<keyword evidence="7" id="KW-1185">Reference proteome</keyword>
<evidence type="ECO:0000259" key="4">
    <source>
        <dbReference type="PROSITE" id="PS51077"/>
    </source>
</evidence>
<dbReference type="Gene3D" id="1.10.10.10">
    <property type="entry name" value="Winged helix-like DNA-binding domain superfamily/Winged helix DNA-binding domain"/>
    <property type="match status" value="1"/>
</dbReference>
<name>M0LY16_9EURY</name>
<gene>
    <name evidence="6" type="ORF">C447_11420</name>
</gene>
<comment type="caution">
    <text evidence="6">The sequence shown here is derived from an EMBL/GenBank/DDBJ whole genome shotgun (WGS) entry which is preliminary data.</text>
</comment>
<protein>
    <submittedName>
        <fullName evidence="6">Transcriptional regulator, IclR family protein</fullName>
    </submittedName>
</protein>
<dbReference type="InterPro" id="IPR005471">
    <property type="entry name" value="Tscrpt_reg_IclR_N"/>
</dbReference>
<dbReference type="InterPro" id="IPR050707">
    <property type="entry name" value="HTH_MetabolicPath_Reg"/>
</dbReference>
<dbReference type="SUPFAM" id="SSF46785">
    <property type="entry name" value="Winged helix' DNA-binding domain"/>
    <property type="match status" value="1"/>
</dbReference>
<dbReference type="GO" id="GO:0045892">
    <property type="term" value="P:negative regulation of DNA-templated transcription"/>
    <property type="evidence" value="ECO:0007669"/>
    <property type="project" value="TreeGrafter"/>
</dbReference>
<dbReference type="PROSITE" id="PS51078">
    <property type="entry name" value="ICLR_ED"/>
    <property type="match status" value="1"/>
</dbReference>
<evidence type="ECO:0000313" key="6">
    <source>
        <dbReference type="EMBL" id="EMA38043.1"/>
    </source>
</evidence>
<evidence type="ECO:0000256" key="3">
    <source>
        <dbReference type="ARBA" id="ARBA00023163"/>
    </source>
</evidence>
<dbReference type="AlphaFoldDB" id="M0LY16"/>
<dbReference type="GO" id="GO:0003700">
    <property type="term" value="F:DNA-binding transcription factor activity"/>
    <property type="evidence" value="ECO:0007669"/>
    <property type="project" value="TreeGrafter"/>
</dbReference>
<dbReference type="RefSeq" id="WP_007693971.1">
    <property type="nucleotide sequence ID" value="NZ_AJRK01000427.1"/>
</dbReference>
<keyword evidence="3" id="KW-0804">Transcription</keyword>
<dbReference type="InterPro" id="IPR014757">
    <property type="entry name" value="Tscrpt_reg_IclR_C"/>
</dbReference>
<evidence type="ECO:0000256" key="1">
    <source>
        <dbReference type="ARBA" id="ARBA00023015"/>
    </source>
</evidence>
<proteinExistence type="predicted"/>
<dbReference type="EMBL" id="AOMB01000032">
    <property type="protein sequence ID" value="EMA38043.1"/>
    <property type="molecule type" value="Genomic_DNA"/>
</dbReference>
<dbReference type="Pfam" id="PF09339">
    <property type="entry name" value="HTH_IclR"/>
    <property type="match status" value="1"/>
</dbReference>
<evidence type="ECO:0000256" key="2">
    <source>
        <dbReference type="ARBA" id="ARBA00023125"/>
    </source>
</evidence>
<dbReference type="InterPro" id="IPR029016">
    <property type="entry name" value="GAF-like_dom_sf"/>
</dbReference>
<dbReference type="PROSITE" id="PS51077">
    <property type="entry name" value="HTH_ICLR"/>
    <property type="match status" value="1"/>
</dbReference>
<dbReference type="PANTHER" id="PTHR30136:SF35">
    <property type="entry name" value="HTH-TYPE TRANSCRIPTIONAL REGULATOR RV1719"/>
    <property type="match status" value="1"/>
</dbReference>
<dbReference type="Pfam" id="PF01614">
    <property type="entry name" value="IclR_C"/>
    <property type="match status" value="1"/>
</dbReference>